<evidence type="ECO:0000256" key="3">
    <source>
        <dbReference type="PROSITE-ProRule" id="PRU00023"/>
    </source>
</evidence>
<keyword evidence="1" id="KW-0677">Repeat</keyword>
<dbReference type="PANTHER" id="PTHR24171">
    <property type="entry name" value="ANKYRIN REPEAT DOMAIN-CONTAINING PROTEIN 39-RELATED"/>
    <property type="match status" value="1"/>
</dbReference>
<feature type="repeat" description="ANK" evidence="3">
    <location>
        <begin position="840"/>
        <end position="872"/>
    </location>
</feature>
<feature type="repeat" description="ANK" evidence="3">
    <location>
        <begin position="873"/>
        <end position="905"/>
    </location>
</feature>
<dbReference type="InterPro" id="IPR002110">
    <property type="entry name" value="Ankyrin_rpt"/>
</dbReference>
<dbReference type="PROSITE" id="PS50088">
    <property type="entry name" value="ANK_REPEAT"/>
    <property type="match status" value="5"/>
</dbReference>
<comment type="caution">
    <text evidence="4">The sequence shown here is derived from an EMBL/GenBank/DDBJ whole genome shotgun (WGS) entry which is preliminary data.</text>
</comment>
<sequence length="924" mass="101975">MVLHGYEDLEDAAAATEALGANQELSRRRQTLMDDSIMVVMRESGLTSVHVLAEEMAFVAPAVHQVDLVASDDATTCSVVLLISDGIVAVAHLDSENQMAFYLKKWESLVNSPITQVAISGGYDDERNIARPISMDILRALMVSEAVYDVQQIVTGRWNTTETDNGVKLPRTRGIGYFPAEDVFRRVEFEPDARLPLVSLRFAGVSPHPLHTLLCCLEKDKPLEITVGPYYATLLSPEVCPYMLDLDDDEFLPRISTSPFAEGPKFNQDMRDMLEAQAGGMNRCRAINRKSTMEPSFVANPYVRTSAPTSRKIREILDREEASYETWRKTRKPVRLPHASLKLNSPLKTLAVSRHDSKQSKFTKAMRATFKNSEAYSGANPDMFGYSMSRPQSVAAVTSRKFVKRKDALITGGFTRPAEVFPSLGIVLDARQKQEEISQAIVQPSKTSEGVTNPSIAPRKATRRKFQQYLYDFHSRQVFSFAKNEVEEFEDAMKRDKAEKLLACSARADDEVSEDVSSEGNSSEDYSRHQMNEHHSEYLLTGLGFLSGPGYDELFSIHWKLSEAEKIVRDAVDRERIRYAVASERRIGTGMATLGDGLFEIPSRVRLLEDLNVQCVDEARFGITDSPLKRESLIDFLINVARMMCTHSSNPSRLKMTINDGIEMSEARRKCIGSRSDDNASIRGIQVMPPAPKFEIPDVDTNPFKMAAVGNLQLLKTLVEPQENAEGKTPAPLNVNAKDPYGCTPLVWAARNGYLEVVDYLAEHGADLEVTSFGDLRPLHHAVNHSRLPIVERLIQLGVSVEPKDDAGNTPLHFAAARGILNPVLLLLNAGAKVNVTTALEVSPLMKAVSAGHISVVEKLLDNEANPNHANVEGNTALHLAARGGFNSIVKVLLDAGATPTLRNKAGKTPAELASSSSIVKMLG</sequence>
<dbReference type="SUPFAM" id="SSF48403">
    <property type="entry name" value="Ankyrin repeat"/>
    <property type="match status" value="1"/>
</dbReference>
<dbReference type="VEuPathDB" id="FungiDB:PC110_g10072"/>
<gene>
    <name evidence="4" type="ORF">PC117_g7157</name>
</gene>
<feature type="repeat" description="ANK" evidence="3">
    <location>
        <begin position="774"/>
        <end position="806"/>
    </location>
</feature>
<dbReference type="VEuPathDB" id="FungiDB:PC110_g10071"/>
<feature type="repeat" description="ANK" evidence="3">
    <location>
        <begin position="807"/>
        <end position="839"/>
    </location>
</feature>
<evidence type="ECO:0008006" key="6">
    <source>
        <dbReference type="Google" id="ProtNLM"/>
    </source>
</evidence>
<dbReference type="PANTHER" id="PTHR24171:SF8">
    <property type="entry name" value="BRCA1-ASSOCIATED RING DOMAIN PROTEIN 1"/>
    <property type="match status" value="1"/>
</dbReference>
<keyword evidence="2 3" id="KW-0040">ANK repeat</keyword>
<proteinExistence type="predicted"/>
<evidence type="ECO:0000313" key="4">
    <source>
        <dbReference type="EMBL" id="KAG2947029.1"/>
    </source>
</evidence>
<dbReference type="Gene3D" id="1.25.40.20">
    <property type="entry name" value="Ankyrin repeat-containing domain"/>
    <property type="match status" value="2"/>
</dbReference>
<dbReference type="GO" id="GO:0008418">
    <property type="term" value="F:protein-N-terminal asparagine amidohydrolase activity"/>
    <property type="evidence" value="ECO:0007669"/>
    <property type="project" value="InterPro"/>
</dbReference>
<evidence type="ECO:0000256" key="1">
    <source>
        <dbReference type="ARBA" id="ARBA00022737"/>
    </source>
</evidence>
<protein>
    <recommendedName>
        <fullName evidence="6">Ankyrin repeat-containing domain</fullName>
    </recommendedName>
</protein>
<dbReference type="EMBL" id="RCMK01000143">
    <property type="protein sequence ID" value="KAG2947029.1"/>
    <property type="molecule type" value="Genomic_DNA"/>
</dbReference>
<dbReference type="Pfam" id="PF12796">
    <property type="entry name" value="Ank_2"/>
    <property type="match status" value="3"/>
</dbReference>
<feature type="repeat" description="ANK" evidence="3">
    <location>
        <begin position="741"/>
        <end position="773"/>
    </location>
</feature>
<accession>A0A8T1E0N4</accession>
<dbReference type="InterPro" id="IPR036770">
    <property type="entry name" value="Ankyrin_rpt-contain_sf"/>
</dbReference>
<dbReference type="Pfam" id="PF14736">
    <property type="entry name" value="N_Asn_amidohyd"/>
    <property type="match status" value="1"/>
</dbReference>
<dbReference type="PROSITE" id="PS50297">
    <property type="entry name" value="ANK_REP_REGION"/>
    <property type="match status" value="3"/>
</dbReference>
<evidence type="ECO:0000313" key="5">
    <source>
        <dbReference type="Proteomes" id="UP000736787"/>
    </source>
</evidence>
<organism evidence="4 5">
    <name type="scientific">Phytophthora cactorum</name>
    <dbReference type="NCBI Taxonomy" id="29920"/>
    <lineage>
        <taxon>Eukaryota</taxon>
        <taxon>Sar</taxon>
        <taxon>Stramenopiles</taxon>
        <taxon>Oomycota</taxon>
        <taxon>Peronosporomycetes</taxon>
        <taxon>Peronosporales</taxon>
        <taxon>Peronosporaceae</taxon>
        <taxon>Phytophthora</taxon>
    </lineage>
</organism>
<dbReference type="InterPro" id="IPR026750">
    <property type="entry name" value="NTAN1"/>
</dbReference>
<dbReference type="SMART" id="SM00248">
    <property type="entry name" value="ANK"/>
    <property type="match status" value="5"/>
</dbReference>
<evidence type="ECO:0000256" key="2">
    <source>
        <dbReference type="ARBA" id="ARBA00023043"/>
    </source>
</evidence>
<dbReference type="Proteomes" id="UP000736787">
    <property type="component" value="Unassembled WGS sequence"/>
</dbReference>
<name>A0A8T1E0N4_9STRA</name>
<dbReference type="VEuPathDB" id="FungiDB:PC110_g10070"/>
<dbReference type="AlphaFoldDB" id="A0A8T1E0N4"/>
<reference evidence="4" key="1">
    <citation type="submission" date="2018-10" db="EMBL/GenBank/DDBJ databases">
        <title>Effector identification in a new, highly contiguous assembly of the strawberry crown rot pathogen Phytophthora cactorum.</title>
        <authorList>
            <person name="Armitage A.D."/>
            <person name="Nellist C.F."/>
            <person name="Bates H."/>
            <person name="Vickerstaff R.J."/>
            <person name="Harrison R.J."/>
        </authorList>
    </citation>
    <scope>NUCLEOTIDE SEQUENCE</scope>
    <source>
        <strain evidence="4">4040</strain>
    </source>
</reference>